<keyword evidence="3" id="KW-0808">Transferase</keyword>
<dbReference type="InterPro" id="IPR000719">
    <property type="entry name" value="Prot_kinase_dom"/>
</dbReference>
<evidence type="ECO:0000313" key="3">
    <source>
        <dbReference type="EMBL" id="KAB1144967.1"/>
    </source>
</evidence>
<dbReference type="Proteomes" id="UP000442707">
    <property type="component" value="Unassembled WGS sequence"/>
</dbReference>
<comment type="caution">
    <text evidence="3">The sequence shown here is derived from an EMBL/GenBank/DDBJ whole genome shotgun (WGS) entry which is preliminary data.</text>
</comment>
<dbReference type="InterPro" id="IPR011009">
    <property type="entry name" value="Kinase-like_dom_sf"/>
</dbReference>
<evidence type="ECO:0000256" key="1">
    <source>
        <dbReference type="SAM" id="MobiDB-lite"/>
    </source>
</evidence>
<dbReference type="GO" id="GO:0004674">
    <property type="term" value="F:protein serine/threonine kinase activity"/>
    <property type="evidence" value="ECO:0007669"/>
    <property type="project" value="UniProtKB-KW"/>
</dbReference>
<keyword evidence="3" id="KW-0418">Kinase</keyword>
<name>A0A6H9UXU4_9ACTN</name>
<feature type="region of interest" description="Disordered" evidence="1">
    <location>
        <begin position="218"/>
        <end position="244"/>
    </location>
</feature>
<dbReference type="Gene3D" id="1.10.510.10">
    <property type="entry name" value="Transferase(Phosphotransferase) domain 1"/>
    <property type="match status" value="1"/>
</dbReference>
<feature type="region of interest" description="Disordered" evidence="1">
    <location>
        <begin position="332"/>
        <end position="394"/>
    </location>
</feature>
<organism evidence="3 4">
    <name type="scientific">Streptomyces luteolifulvus</name>
    <dbReference type="NCBI Taxonomy" id="2615112"/>
    <lineage>
        <taxon>Bacteria</taxon>
        <taxon>Bacillati</taxon>
        <taxon>Actinomycetota</taxon>
        <taxon>Actinomycetes</taxon>
        <taxon>Kitasatosporales</taxon>
        <taxon>Streptomycetaceae</taxon>
        <taxon>Streptomyces</taxon>
    </lineage>
</organism>
<gene>
    <name evidence="3" type="ORF">F7R91_20025</name>
</gene>
<keyword evidence="3" id="KW-0723">Serine/threonine-protein kinase</keyword>
<evidence type="ECO:0000259" key="2">
    <source>
        <dbReference type="PROSITE" id="PS50011"/>
    </source>
</evidence>
<dbReference type="PROSITE" id="PS50011">
    <property type="entry name" value="PROTEIN_KINASE_DOM"/>
    <property type="match status" value="1"/>
</dbReference>
<dbReference type="GO" id="GO:0005524">
    <property type="term" value="F:ATP binding"/>
    <property type="evidence" value="ECO:0007669"/>
    <property type="project" value="InterPro"/>
</dbReference>
<feature type="region of interest" description="Disordered" evidence="1">
    <location>
        <begin position="1"/>
        <end position="44"/>
    </location>
</feature>
<dbReference type="EMBL" id="VZRB01000013">
    <property type="protein sequence ID" value="KAB1144967.1"/>
    <property type="molecule type" value="Genomic_DNA"/>
</dbReference>
<sequence>MWAPRRQGTPPLPRRPLVRRARQGDTERHDRIGTQGSPERDGMNETLSFVDSAGMPERVRVLEYGVDEQPTSGSGFRTRTLRLEDGRLFLQRRLLPAYTTRAESIDALEAEIRAGLTLIRTFQEVSYPPEFTRLAGYAIEVEQPFLLLDPPRDARTLAERAGGLMLSAEQKKFESSLFRALRLLERAGLVHRSIGPATVRWDGARVQVTDFSTADRVGRPRQRIGSQPWVSPEQHAGTGNNDHRDDIWSAGQLVYFVAHSREPTGNRMPPIAGPVRDDLLKDVFAERADQRPDARTMLRRIAASDPWDALGRPSDPLLEGRRRFVELLADKGPSAWPAAPPAEEPEPTQTAVPDPSTGGSGDVKEQYGSGWGRRRPRPGPGRWGTSGRRTGEGR</sequence>
<feature type="domain" description="Protein kinase" evidence="2">
    <location>
        <begin position="66"/>
        <end position="349"/>
    </location>
</feature>
<reference evidence="3 4" key="1">
    <citation type="submission" date="2019-09" db="EMBL/GenBank/DDBJ databases">
        <title>Screening of Novel Bioactive Compounds from Soil-Associated.</title>
        <authorList>
            <person name="Zhao S."/>
        </authorList>
    </citation>
    <scope>NUCLEOTIDE SEQUENCE [LARGE SCALE GENOMIC DNA]</scope>
    <source>
        <strain evidence="3 4">HIT-DPA4</strain>
    </source>
</reference>
<keyword evidence="4" id="KW-1185">Reference proteome</keyword>
<protein>
    <submittedName>
        <fullName evidence="3">Serine/threonine protein kinase</fullName>
    </submittedName>
</protein>
<proteinExistence type="predicted"/>
<evidence type="ECO:0000313" key="4">
    <source>
        <dbReference type="Proteomes" id="UP000442707"/>
    </source>
</evidence>
<feature type="compositionally biased region" description="Basic and acidic residues" evidence="1">
    <location>
        <begin position="22"/>
        <end position="43"/>
    </location>
</feature>
<dbReference type="SUPFAM" id="SSF56112">
    <property type="entry name" value="Protein kinase-like (PK-like)"/>
    <property type="match status" value="1"/>
</dbReference>
<accession>A0A6H9UXU4</accession>
<dbReference type="AlphaFoldDB" id="A0A6H9UXU4"/>